<protein>
    <recommendedName>
        <fullName evidence="4">PNPLA domain-containing protein</fullName>
    </recommendedName>
</protein>
<name>A0ABW9CT21_9BURK</name>
<dbReference type="InterPro" id="IPR016035">
    <property type="entry name" value="Acyl_Trfase/lysoPLipase"/>
</dbReference>
<reference evidence="5 6" key="1">
    <citation type="journal article" date="2024" name="Chem. Sci.">
        <title>Discovery of megapolipeptins by genome mining of a Burkholderiales bacteria collection.</title>
        <authorList>
            <person name="Paulo B.S."/>
            <person name="Recchia M.J.J."/>
            <person name="Lee S."/>
            <person name="Fergusson C.H."/>
            <person name="Romanowski S.B."/>
            <person name="Hernandez A."/>
            <person name="Krull N."/>
            <person name="Liu D.Y."/>
            <person name="Cavanagh H."/>
            <person name="Bos A."/>
            <person name="Gray C.A."/>
            <person name="Murphy B.T."/>
            <person name="Linington R.G."/>
            <person name="Eustaquio A.S."/>
        </authorList>
    </citation>
    <scope>NUCLEOTIDE SEQUENCE [LARGE SCALE GENOMIC DNA]</scope>
    <source>
        <strain evidence="5 6">RL17-374-BIF-D</strain>
    </source>
</reference>
<feature type="domain" description="PNPLA" evidence="4">
    <location>
        <begin position="32"/>
        <end position="148"/>
    </location>
</feature>
<feature type="transmembrane region" description="Helical" evidence="3">
    <location>
        <begin position="152"/>
        <end position="174"/>
    </location>
</feature>
<organism evidence="5 6">
    <name type="scientific">Caballeronia jiangsuensis</name>
    <dbReference type="NCBI Taxonomy" id="1458357"/>
    <lineage>
        <taxon>Bacteria</taxon>
        <taxon>Pseudomonadati</taxon>
        <taxon>Pseudomonadota</taxon>
        <taxon>Betaproteobacteria</taxon>
        <taxon>Burkholderiales</taxon>
        <taxon>Burkholderiaceae</taxon>
        <taxon>Caballeronia</taxon>
    </lineage>
</organism>
<feature type="transmembrane region" description="Helical" evidence="3">
    <location>
        <begin position="346"/>
        <end position="366"/>
    </location>
</feature>
<keyword evidence="3" id="KW-0812">Transmembrane</keyword>
<evidence type="ECO:0000313" key="5">
    <source>
        <dbReference type="EMBL" id="MFM0521716.1"/>
    </source>
</evidence>
<feature type="transmembrane region" description="Helical" evidence="3">
    <location>
        <begin position="425"/>
        <end position="447"/>
    </location>
</feature>
<proteinExistence type="predicted"/>
<feature type="transmembrane region" description="Helical" evidence="3">
    <location>
        <begin position="203"/>
        <end position="224"/>
    </location>
</feature>
<keyword evidence="3" id="KW-0472">Membrane</keyword>
<evidence type="ECO:0000313" key="6">
    <source>
        <dbReference type="Proteomes" id="UP001629462"/>
    </source>
</evidence>
<dbReference type="Gene3D" id="3.40.1090.10">
    <property type="entry name" value="Cytosolic phospholipase A2 catalytic domain"/>
    <property type="match status" value="1"/>
</dbReference>
<dbReference type="InterPro" id="IPR002641">
    <property type="entry name" value="PNPLA_dom"/>
</dbReference>
<evidence type="ECO:0000256" key="1">
    <source>
        <dbReference type="ARBA" id="ARBA00023098"/>
    </source>
</evidence>
<feature type="region of interest" description="Disordered" evidence="2">
    <location>
        <begin position="1053"/>
        <end position="1091"/>
    </location>
</feature>
<dbReference type="RefSeq" id="WP_250484814.1">
    <property type="nucleotide sequence ID" value="NZ_JAQQDB010000038.1"/>
</dbReference>
<evidence type="ECO:0000256" key="3">
    <source>
        <dbReference type="SAM" id="Phobius"/>
    </source>
</evidence>
<dbReference type="PANTHER" id="PTHR10728">
    <property type="entry name" value="CYTOSOLIC PHOSPHOLIPASE A2"/>
    <property type="match status" value="1"/>
</dbReference>
<feature type="transmembrane region" description="Helical" evidence="3">
    <location>
        <begin position="319"/>
        <end position="340"/>
    </location>
</feature>
<feature type="compositionally biased region" description="Low complexity" evidence="2">
    <location>
        <begin position="1053"/>
        <end position="1088"/>
    </location>
</feature>
<feature type="transmembrane region" description="Helical" evidence="3">
    <location>
        <begin position="386"/>
        <end position="405"/>
    </location>
</feature>
<feature type="transmembrane region" description="Helical" evidence="3">
    <location>
        <begin position="274"/>
        <end position="298"/>
    </location>
</feature>
<evidence type="ECO:0000256" key="2">
    <source>
        <dbReference type="SAM" id="MobiDB-lite"/>
    </source>
</evidence>
<dbReference type="SUPFAM" id="SSF52151">
    <property type="entry name" value="FabD/lysophospholipase-like"/>
    <property type="match status" value="2"/>
</dbReference>
<gene>
    <name evidence="5" type="ORF">PQR08_30260</name>
</gene>
<evidence type="ECO:0000259" key="4">
    <source>
        <dbReference type="Pfam" id="PF01734"/>
    </source>
</evidence>
<keyword evidence="6" id="KW-1185">Reference proteome</keyword>
<sequence length="1211" mass="130004">MEAESEIAKMARKRRAHIGASSAEGSIELSGIALSGGGIRSATFCAGLLKTLARNGVLSRFDVMSTVSGGGYIGATIGKLYNNAVNRDETSGQSVTPRTAREIEEAIADADARRFAAWLRANGRYLIPNGTKDLLFASANFVRGLIGVHFELAVLSMLIGGLLVGLDLAVWAWADCIFWRGDCIAPGWIGTGTLGVLSLWPTIWILLPIPVWIGCVLAVAYWTAPETEGGRVDVQHWLIALCSVVAMTLIRHFGHLSSSAPDGSTVTLGRLELSVGWVVAMQAFLSATVFGVCLAGIMRYRTPKAPDALRNRLTSGLAFVLRIILLIVLLGIIDGLAWWFANRKDANSGVIGGGIMIAIIVLRVLLPRISDLPQNLAPLSRRRLLALVNLAGIAILALIVAFWVSLLHRTVTGALFGHPLTRMDFGLAVLWLAFMVTAPLVVALVSFRNLDALNRSSLYSFYRARLVRSYLGAANPERFRQKTGECETGAPLAPNLNEPMLRIDNVHPFDDVSIDRYEPHEAGGPIHILNVCINQTRDPRGGLFNQDRKGLLMTVGPNGMSRVGSRGWIKVDPTGAPSLGSWMAISGAAVSPGLGGQTRPGIAALSTIAGLRLGYWWDSQAIGRAEGSGRLARWHGARTGKYGQLVSELVGRFSGDDRRYWYLSDGGHFENTGAYALLREQCSLVVVADCGSDPRYGFRDLENLVRKARIDLHAEVTFLRPKADGEQKLCGFGSLDELASDDSTACLALARIVYANSMKTGYMIVVKPNIYADMPVDLMSFKADNPQFPQEPTTDQFFSEAQWESYFRLGQALGQHLTSDVLDQLEPFAEAHFVTEHAVDPVTGAKDPPAQNRRLPAPIAAAGAVTASFSIGAIATFGFSTWQAVKAELQARDSSSHIQPASMKELTDIFGKMPISSSAHSVSDDARIGEMASALWRIGEIECTEQNSQAFRNSHLIETMVSKTKEACSSLKQPHPSCVALVDDAAPDCLQAKPRDLCEPQYWIRSYGDTSRKTINCPNHAIWSTSVSTGPHSTAPPLPADLSASSASSASSAVEAGAASGPQVPAPPAASSAQSASAPGQSASAPPGDKNVANACAGRSIYIQIYGPEMRDRVRSLRDPWRALGASVPPIEDVWDTARRNGRTAPQPYGVPTVIYHDAASKACADLLVPKGAAPAWTVVPLSRRLEGRPGTIEVWFPPLQSSASTPPGKA</sequence>
<keyword evidence="3" id="KW-1133">Transmembrane helix</keyword>
<feature type="transmembrane region" description="Helical" evidence="3">
    <location>
        <begin position="236"/>
        <end position="254"/>
    </location>
</feature>
<dbReference type="Pfam" id="PF01734">
    <property type="entry name" value="Patatin"/>
    <property type="match status" value="1"/>
</dbReference>
<keyword evidence="1" id="KW-0443">Lipid metabolism</keyword>
<accession>A0ABW9CT21</accession>
<dbReference type="PANTHER" id="PTHR10728:SF40">
    <property type="entry name" value="PATATIN FAMILY PROTEIN"/>
    <property type="match status" value="1"/>
</dbReference>
<dbReference type="EMBL" id="JAQQDB010000038">
    <property type="protein sequence ID" value="MFM0521716.1"/>
    <property type="molecule type" value="Genomic_DNA"/>
</dbReference>
<comment type="caution">
    <text evidence="5">The sequence shown here is derived from an EMBL/GenBank/DDBJ whole genome shotgun (WGS) entry which is preliminary data.</text>
</comment>
<feature type="region of interest" description="Disordered" evidence="2">
    <location>
        <begin position="1027"/>
        <end position="1046"/>
    </location>
</feature>
<feature type="transmembrane region" description="Helical" evidence="3">
    <location>
        <begin position="859"/>
        <end position="882"/>
    </location>
</feature>
<dbReference type="Proteomes" id="UP001629462">
    <property type="component" value="Unassembled WGS sequence"/>
</dbReference>